<comment type="caution">
    <text evidence="2">The sequence shown here is derived from an EMBL/GenBank/DDBJ whole genome shotgun (WGS) entry which is preliminary data.</text>
</comment>
<dbReference type="EMBL" id="SDMP01000002">
    <property type="protein sequence ID" value="RYR74793.1"/>
    <property type="molecule type" value="Genomic_DNA"/>
</dbReference>
<evidence type="ECO:0000313" key="2">
    <source>
        <dbReference type="EMBL" id="RYR74793.1"/>
    </source>
</evidence>
<dbReference type="PANTHER" id="PTHR31170:SF9">
    <property type="entry name" value="PROTEIN, PUTATIVE (DUF247)-RELATED"/>
    <property type="match status" value="1"/>
</dbReference>
<protein>
    <submittedName>
        <fullName evidence="2">Uncharacterized protein</fullName>
    </submittedName>
</protein>
<dbReference type="AlphaFoldDB" id="A0A445EHA5"/>
<dbReference type="OrthoDB" id="591587at2759"/>
<dbReference type="STRING" id="3818.A0A445EHA5"/>
<keyword evidence="1" id="KW-0812">Transmembrane</keyword>
<dbReference type="InterPro" id="IPR004158">
    <property type="entry name" value="DUF247_pln"/>
</dbReference>
<name>A0A445EHA5_ARAHY</name>
<evidence type="ECO:0000313" key="3">
    <source>
        <dbReference type="Proteomes" id="UP000289738"/>
    </source>
</evidence>
<sequence length="458" mass="53414">MAIAATTAHSTLIPPLDMLEHVIDFDVKDLEDSTLFGNHMIYTVPSKLRKMDEEAFTPQFISIGPIHFGKKELNEMQQLKYMYFKFFWARILNEEVITIMKLYKGFLESHVKRIRECYAHKFPAETNNKKFVEIVLLDAVFIVEHLLREREYIHQYMLTNYVRKGIQRDLLLLENQLPLYVLEELYNYAKASASRDLPCYEFRELTHHYFESLGLYAEYSESDYKAVHFLDFVWRSCAPDKKFLHKELYAKHAILQVNASKLYEGGVSFKCVDDRCLIDVTFGTMRPFNGNLLCLGCLPSSCLENFKALLMLPPLKVDNATVTVLKNLMAYEQNHYPDKPFIIGYVSLWCSLVHTKEDVELLVEKECIIREQVSDKEVVNLVKELSKHVISSKTCYHQVITELTLHTKSGWKKAMGTVRRVYFRDTWRGSSTIVGIFVLIFTVVSFYRNIHALVSKEN</sequence>
<organism evidence="2 3">
    <name type="scientific">Arachis hypogaea</name>
    <name type="common">Peanut</name>
    <dbReference type="NCBI Taxonomy" id="3818"/>
    <lineage>
        <taxon>Eukaryota</taxon>
        <taxon>Viridiplantae</taxon>
        <taxon>Streptophyta</taxon>
        <taxon>Embryophyta</taxon>
        <taxon>Tracheophyta</taxon>
        <taxon>Spermatophyta</taxon>
        <taxon>Magnoliopsida</taxon>
        <taxon>eudicotyledons</taxon>
        <taxon>Gunneridae</taxon>
        <taxon>Pentapetalae</taxon>
        <taxon>rosids</taxon>
        <taxon>fabids</taxon>
        <taxon>Fabales</taxon>
        <taxon>Fabaceae</taxon>
        <taxon>Papilionoideae</taxon>
        <taxon>50 kb inversion clade</taxon>
        <taxon>dalbergioids sensu lato</taxon>
        <taxon>Dalbergieae</taxon>
        <taxon>Pterocarpus clade</taxon>
        <taxon>Arachis</taxon>
    </lineage>
</organism>
<keyword evidence="3" id="KW-1185">Reference proteome</keyword>
<proteinExistence type="predicted"/>
<feature type="transmembrane region" description="Helical" evidence="1">
    <location>
        <begin position="427"/>
        <end position="447"/>
    </location>
</feature>
<keyword evidence="1" id="KW-0472">Membrane</keyword>
<accession>A0A445EHA5</accession>
<evidence type="ECO:0000256" key="1">
    <source>
        <dbReference type="SAM" id="Phobius"/>
    </source>
</evidence>
<dbReference type="SMR" id="A0A445EHA5"/>
<reference evidence="2 3" key="1">
    <citation type="submission" date="2019-01" db="EMBL/GenBank/DDBJ databases">
        <title>Sequencing of cultivated peanut Arachis hypogaea provides insights into genome evolution and oil improvement.</title>
        <authorList>
            <person name="Chen X."/>
        </authorList>
    </citation>
    <scope>NUCLEOTIDE SEQUENCE [LARGE SCALE GENOMIC DNA]</scope>
    <source>
        <strain evidence="3">cv. Fuhuasheng</strain>
        <tissue evidence="2">Leaves</tissue>
    </source>
</reference>
<dbReference type="Pfam" id="PF03140">
    <property type="entry name" value="DUF247"/>
    <property type="match status" value="1"/>
</dbReference>
<gene>
    <name evidence="2" type="ORF">Ahy_A02g009508</name>
</gene>
<dbReference type="Gramene" id="arahy.Tifrunner.gnm2.ann2.Ah02g062500.1">
    <property type="protein sequence ID" value="arahy.Tifrunner.gnm2.ann2.Ah02g062500.1-CDS-1"/>
    <property type="gene ID" value="arahy.Tifrunner.gnm2.ann2.Ah02g062500"/>
</dbReference>
<dbReference type="Proteomes" id="UP000289738">
    <property type="component" value="Chromosome A02"/>
</dbReference>
<keyword evidence="1" id="KW-1133">Transmembrane helix</keyword>
<dbReference type="PANTHER" id="PTHR31170">
    <property type="entry name" value="BNAC04G53230D PROTEIN"/>
    <property type="match status" value="1"/>
</dbReference>